<dbReference type="CDD" id="cd07035">
    <property type="entry name" value="TPP_PYR_POX_like"/>
    <property type="match status" value="1"/>
</dbReference>
<dbReference type="InterPro" id="IPR012000">
    <property type="entry name" value="Thiamin_PyroP_enz_cen_dom"/>
</dbReference>
<dbReference type="InterPro" id="IPR000399">
    <property type="entry name" value="TPP-bd_CS"/>
</dbReference>
<name>A0A9X1YBZ6_9PROT</name>
<dbReference type="Gene3D" id="3.40.50.970">
    <property type="match status" value="2"/>
</dbReference>
<comment type="caution">
    <text evidence="7">The sequence shown here is derived from an EMBL/GenBank/DDBJ whole genome shotgun (WGS) entry which is preliminary data.</text>
</comment>
<keyword evidence="8" id="KW-1185">Reference proteome</keyword>
<gene>
    <name evidence="7" type="ORF">M0638_25150</name>
</gene>
<feature type="domain" description="Thiamine pyrophosphate enzyme N-terminal TPP-binding" evidence="6">
    <location>
        <begin position="5"/>
        <end position="119"/>
    </location>
</feature>
<dbReference type="GO" id="GO:0030976">
    <property type="term" value="F:thiamine pyrophosphate binding"/>
    <property type="evidence" value="ECO:0007669"/>
    <property type="project" value="InterPro"/>
</dbReference>
<protein>
    <submittedName>
        <fullName evidence="7">Thiamine pyrophosphate-binding protein</fullName>
    </submittedName>
</protein>
<keyword evidence="2 3" id="KW-0786">Thiamine pyrophosphate</keyword>
<dbReference type="RefSeq" id="WP_248669709.1">
    <property type="nucleotide sequence ID" value="NZ_JALPRX010000137.1"/>
</dbReference>
<evidence type="ECO:0000313" key="7">
    <source>
        <dbReference type="EMBL" id="MCK8787659.1"/>
    </source>
</evidence>
<dbReference type="PROSITE" id="PS00187">
    <property type="entry name" value="TPP_ENZYMES"/>
    <property type="match status" value="1"/>
</dbReference>
<proteinExistence type="inferred from homology"/>
<evidence type="ECO:0000256" key="3">
    <source>
        <dbReference type="RuleBase" id="RU362132"/>
    </source>
</evidence>
<dbReference type="Gene3D" id="3.40.50.1220">
    <property type="entry name" value="TPP-binding domain"/>
    <property type="match status" value="1"/>
</dbReference>
<evidence type="ECO:0000313" key="8">
    <source>
        <dbReference type="Proteomes" id="UP001139516"/>
    </source>
</evidence>
<organism evidence="7 8">
    <name type="scientific">Roseomonas acroporae</name>
    <dbReference type="NCBI Taxonomy" id="2937791"/>
    <lineage>
        <taxon>Bacteria</taxon>
        <taxon>Pseudomonadati</taxon>
        <taxon>Pseudomonadota</taxon>
        <taxon>Alphaproteobacteria</taxon>
        <taxon>Acetobacterales</taxon>
        <taxon>Roseomonadaceae</taxon>
        <taxon>Roseomonas</taxon>
    </lineage>
</organism>
<evidence type="ECO:0000256" key="1">
    <source>
        <dbReference type="ARBA" id="ARBA00007812"/>
    </source>
</evidence>
<accession>A0A9X1YBZ6</accession>
<dbReference type="Pfam" id="PF02776">
    <property type="entry name" value="TPP_enzyme_N"/>
    <property type="match status" value="1"/>
</dbReference>
<evidence type="ECO:0000256" key="2">
    <source>
        <dbReference type="ARBA" id="ARBA00023052"/>
    </source>
</evidence>
<dbReference type="Pfam" id="PF00205">
    <property type="entry name" value="TPP_enzyme_M"/>
    <property type="match status" value="1"/>
</dbReference>
<sequence>MSGTRIAEALVRRLAQHGVRRFFGVPGGDCSLDLIDAAPRHGLEFVLTRGETAAAIMAGVTAELTGTPGVLMTTRGPGLANAVNGIACAALDRSPLLVLSDGQEPGHGHVSHQRLDQAALLRPLTKGESRLDGADPVAELDALLGAAQAAPAGPVYLELIGQRIREAAPAVAGGSDAPPVARPAVPAPAEAALAAARAVLGRARRPAIVAGLQALDSGAAEALRGLAARWGCPVLFTYKAKGVLAETDPLAVGPFIGGAAEDPLLRAADAVLLFGADPIEFPPQPWRYAVPVVELTTHAVARPYVAAAATVAGDLAAAAAALGDAVAPGGWTAREIAGAREAMRALALAPEDGPFSPGAIVAAIAAAVPSGTRIAVDAGAHMLPVMALWPALAPRGVLISRGLATMGYALPAAIAAALAEPERPVLAFTGDGGLMMAAAELATAAQLGCRIIVVVFNDATMSLIKVKQRRRQLPERGMAYGRSDLATVARGFGCLGLRVESEAELGPALRRALDASGPVLLDVAVDAETYHAVVRRIRG</sequence>
<evidence type="ECO:0000259" key="5">
    <source>
        <dbReference type="Pfam" id="PF02775"/>
    </source>
</evidence>
<dbReference type="PANTHER" id="PTHR18968">
    <property type="entry name" value="THIAMINE PYROPHOSPHATE ENZYMES"/>
    <property type="match status" value="1"/>
</dbReference>
<dbReference type="Proteomes" id="UP001139516">
    <property type="component" value="Unassembled WGS sequence"/>
</dbReference>
<reference evidence="7" key="1">
    <citation type="submission" date="2022-04" db="EMBL/GenBank/DDBJ databases">
        <title>Roseomonas acroporae sp. nov., isolated from coral Acropora digitifera.</title>
        <authorList>
            <person name="Sun H."/>
        </authorList>
    </citation>
    <scope>NUCLEOTIDE SEQUENCE</scope>
    <source>
        <strain evidence="7">NAR14</strain>
    </source>
</reference>
<dbReference type="EMBL" id="JALPRX010000137">
    <property type="protein sequence ID" value="MCK8787659.1"/>
    <property type="molecule type" value="Genomic_DNA"/>
</dbReference>
<dbReference type="AlphaFoldDB" id="A0A9X1YBZ6"/>
<dbReference type="InterPro" id="IPR029035">
    <property type="entry name" value="DHS-like_NAD/FAD-binding_dom"/>
</dbReference>
<dbReference type="InterPro" id="IPR045229">
    <property type="entry name" value="TPP_enz"/>
</dbReference>
<feature type="domain" description="Thiamine pyrophosphate enzyme central" evidence="4">
    <location>
        <begin position="194"/>
        <end position="319"/>
    </location>
</feature>
<dbReference type="SUPFAM" id="SSF52467">
    <property type="entry name" value="DHS-like NAD/FAD-binding domain"/>
    <property type="match status" value="1"/>
</dbReference>
<feature type="domain" description="Thiamine pyrophosphate enzyme TPP-binding" evidence="5">
    <location>
        <begin position="377"/>
        <end position="523"/>
    </location>
</feature>
<dbReference type="InterPro" id="IPR011766">
    <property type="entry name" value="TPP_enzyme_TPP-bd"/>
</dbReference>
<evidence type="ECO:0000259" key="4">
    <source>
        <dbReference type="Pfam" id="PF00205"/>
    </source>
</evidence>
<dbReference type="GO" id="GO:0050660">
    <property type="term" value="F:flavin adenine dinucleotide binding"/>
    <property type="evidence" value="ECO:0007669"/>
    <property type="project" value="TreeGrafter"/>
</dbReference>
<dbReference type="InterPro" id="IPR029061">
    <property type="entry name" value="THDP-binding"/>
</dbReference>
<evidence type="ECO:0000259" key="6">
    <source>
        <dbReference type="Pfam" id="PF02776"/>
    </source>
</evidence>
<dbReference type="GO" id="GO:0003984">
    <property type="term" value="F:acetolactate synthase activity"/>
    <property type="evidence" value="ECO:0007669"/>
    <property type="project" value="TreeGrafter"/>
</dbReference>
<dbReference type="GO" id="GO:0009099">
    <property type="term" value="P:L-valine biosynthetic process"/>
    <property type="evidence" value="ECO:0007669"/>
    <property type="project" value="TreeGrafter"/>
</dbReference>
<dbReference type="PANTHER" id="PTHR18968:SF129">
    <property type="entry name" value="ACETOLACTATE SYNTHASE"/>
    <property type="match status" value="1"/>
</dbReference>
<dbReference type="SUPFAM" id="SSF52518">
    <property type="entry name" value="Thiamin diphosphate-binding fold (THDP-binding)"/>
    <property type="match status" value="2"/>
</dbReference>
<dbReference type="GO" id="GO:0005948">
    <property type="term" value="C:acetolactate synthase complex"/>
    <property type="evidence" value="ECO:0007669"/>
    <property type="project" value="TreeGrafter"/>
</dbReference>
<dbReference type="Pfam" id="PF02775">
    <property type="entry name" value="TPP_enzyme_C"/>
    <property type="match status" value="1"/>
</dbReference>
<dbReference type="InterPro" id="IPR012001">
    <property type="entry name" value="Thiamin_PyroP_enz_TPP-bd_dom"/>
</dbReference>
<dbReference type="GO" id="GO:0000287">
    <property type="term" value="F:magnesium ion binding"/>
    <property type="evidence" value="ECO:0007669"/>
    <property type="project" value="InterPro"/>
</dbReference>
<comment type="similarity">
    <text evidence="1 3">Belongs to the TPP enzyme family.</text>
</comment>
<dbReference type="GO" id="GO:0009097">
    <property type="term" value="P:isoleucine biosynthetic process"/>
    <property type="evidence" value="ECO:0007669"/>
    <property type="project" value="TreeGrafter"/>
</dbReference>